<sequence>MVYDCVSIDDFKQIIAEGTTIVKFTAPWCTSCKFISLYYTTFEKRYSSIKYVQVNIEEIKDIRAIVDVFAVPSFYCFIDGKIVSYLVGANSSKLEEFVKKYAFI</sequence>
<dbReference type="InterPro" id="IPR013766">
    <property type="entry name" value="Thioredoxin_domain"/>
</dbReference>
<dbReference type="InterPro" id="IPR017937">
    <property type="entry name" value="Thioredoxin_CS"/>
</dbReference>
<accession>A0A3M7QJZ7</accession>
<dbReference type="PANTHER" id="PTHR10438">
    <property type="entry name" value="THIOREDOXIN"/>
    <property type="match status" value="1"/>
</dbReference>
<organism evidence="2 3">
    <name type="scientific">Brachionus plicatilis</name>
    <name type="common">Marine rotifer</name>
    <name type="synonym">Brachionus muelleri</name>
    <dbReference type="NCBI Taxonomy" id="10195"/>
    <lineage>
        <taxon>Eukaryota</taxon>
        <taxon>Metazoa</taxon>
        <taxon>Spiralia</taxon>
        <taxon>Gnathifera</taxon>
        <taxon>Rotifera</taxon>
        <taxon>Eurotatoria</taxon>
        <taxon>Monogononta</taxon>
        <taxon>Pseudotrocha</taxon>
        <taxon>Ploima</taxon>
        <taxon>Brachionidae</taxon>
        <taxon>Brachionus</taxon>
    </lineage>
</organism>
<dbReference type="STRING" id="10195.A0A3M7QJZ7"/>
<dbReference type="EMBL" id="REGN01005946">
    <property type="protein sequence ID" value="RNA11464.1"/>
    <property type="molecule type" value="Genomic_DNA"/>
</dbReference>
<dbReference type="PROSITE" id="PS00194">
    <property type="entry name" value="THIOREDOXIN_1"/>
    <property type="match status" value="1"/>
</dbReference>
<evidence type="ECO:0000259" key="1">
    <source>
        <dbReference type="Pfam" id="PF00085"/>
    </source>
</evidence>
<name>A0A3M7QJZ7_BRAPC</name>
<dbReference type="InterPro" id="IPR050620">
    <property type="entry name" value="Thioredoxin_H-type-like"/>
</dbReference>
<dbReference type="OrthoDB" id="2121326at2759"/>
<dbReference type="InterPro" id="IPR036249">
    <property type="entry name" value="Thioredoxin-like_sf"/>
</dbReference>
<dbReference type="AlphaFoldDB" id="A0A3M7QJZ7"/>
<feature type="domain" description="Thioredoxin" evidence="1">
    <location>
        <begin position="7"/>
        <end position="100"/>
    </location>
</feature>
<evidence type="ECO:0000313" key="3">
    <source>
        <dbReference type="Proteomes" id="UP000276133"/>
    </source>
</evidence>
<dbReference type="Pfam" id="PF00085">
    <property type="entry name" value="Thioredoxin"/>
    <property type="match status" value="1"/>
</dbReference>
<proteinExistence type="predicted"/>
<dbReference type="Gene3D" id="3.40.30.10">
    <property type="entry name" value="Glutaredoxin"/>
    <property type="match status" value="1"/>
</dbReference>
<reference evidence="2 3" key="1">
    <citation type="journal article" date="2018" name="Sci. Rep.">
        <title>Genomic signatures of local adaptation to the degree of environmental predictability in rotifers.</title>
        <authorList>
            <person name="Franch-Gras L."/>
            <person name="Hahn C."/>
            <person name="Garcia-Roger E.M."/>
            <person name="Carmona M.J."/>
            <person name="Serra M."/>
            <person name="Gomez A."/>
        </authorList>
    </citation>
    <scope>NUCLEOTIDE SEQUENCE [LARGE SCALE GENOMIC DNA]</scope>
    <source>
        <strain evidence="2">HYR1</strain>
    </source>
</reference>
<dbReference type="CDD" id="cd02947">
    <property type="entry name" value="TRX_family"/>
    <property type="match status" value="1"/>
</dbReference>
<comment type="caution">
    <text evidence="2">The sequence shown here is derived from an EMBL/GenBank/DDBJ whole genome shotgun (WGS) entry which is preliminary data.</text>
</comment>
<dbReference type="PANTHER" id="PTHR10438:SF468">
    <property type="entry name" value="THIOREDOXIN-1-RELATED"/>
    <property type="match status" value="1"/>
</dbReference>
<evidence type="ECO:0000313" key="2">
    <source>
        <dbReference type="EMBL" id="RNA11464.1"/>
    </source>
</evidence>
<protein>
    <submittedName>
        <fullName evidence="2">Thioredoxin</fullName>
    </submittedName>
</protein>
<dbReference type="Proteomes" id="UP000276133">
    <property type="component" value="Unassembled WGS sequence"/>
</dbReference>
<keyword evidence="3" id="KW-1185">Reference proteome</keyword>
<dbReference type="SUPFAM" id="SSF52833">
    <property type="entry name" value="Thioredoxin-like"/>
    <property type="match status" value="1"/>
</dbReference>
<gene>
    <name evidence="2" type="ORF">BpHYR1_020245</name>
</gene>